<feature type="region of interest" description="Disordered" evidence="1">
    <location>
        <begin position="115"/>
        <end position="143"/>
    </location>
</feature>
<keyword evidence="2" id="KW-0732">Signal</keyword>
<gene>
    <name evidence="3" type="ORF">JOL62DRAFT_558824</name>
</gene>
<sequence length="198" mass="20931">MMKLPLSFSLFLLTLATAASIKPSVADMTDTSITHVKSIGSGPRGKGAVFFLDAPVFLSSPPPRSIRPNYHPSSNTLHKRIAHPTPNASAAAAYAGRKTNTSKCLQKAGTQGLKCRMDARPPRFSPGNADSRRRGGSSQPPDDRACTYVKDCRGLAIQGCGVPNAIVDDEGRTACRCPAKCADARAGFARGPRPPHSC</sequence>
<feature type="signal peptide" evidence="2">
    <location>
        <begin position="1"/>
        <end position="18"/>
    </location>
</feature>
<keyword evidence="4" id="KW-1185">Reference proteome</keyword>
<protein>
    <submittedName>
        <fullName evidence="3">Uncharacterized protein</fullName>
    </submittedName>
</protein>
<evidence type="ECO:0000313" key="3">
    <source>
        <dbReference type="EMBL" id="KAK7608105.1"/>
    </source>
</evidence>
<feature type="chain" id="PRO_5046812076" evidence="2">
    <location>
        <begin position="19"/>
        <end position="198"/>
    </location>
</feature>
<dbReference type="Proteomes" id="UP001367316">
    <property type="component" value="Unassembled WGS sequence"/>
</dbReference>
<proteinExistence type="predicted"/>
<reference evidence="3 4" key="1">
    <citation type="submission" date="2024-04" db="EMBL/GenBank/DDBJ databases">
        <title>Phyllosticta paracitricarpa is synonymous to the EU quarantine fungus P. citricarpa based on phylogenomic analyses.</title>
        <authorList>
            <consortium name="Lawrence Berkeley National Laboratory"/>
            <person name="Van ingen-buijs V.A."/>
            <person name="Van westerhoven A.C."/>
            <person name="Haridas S."/>
            <person name="Skiadas P."/>
            <person name="Martin F."/>
            <person name="Groenewald J.Z."/>
            <person name="Crous P.W."/>
            <person name="Seidl M.F."/>
        </authorList>
    </citation>
    <scope>NUCLEOTIDE SEQUENCE [LARGE SCALE GENOMIC DNA]</scope>
    <source>
        <strain evidence="3 4">CBS 141358</strain>
    </source>
</reference>
<evidence type="ECO:0000313" key="4">
    <source>
        <dbReference type="Proteomes" id="UP001367316"/>
    </source>
</evidence>
<organism evidence="3 4">
    <name type="scientific">Phyllosticta paracitricarpa</name>
    <dbReference type="NCBI Taxonomy" id="2016321"/>
    <lineage>
        <taxon>Eukaryota</taxon>
        <taxon>Fungi</taxon>
        <taxon>Dikarya</taxon>
        <taxon>Ascomycota</taxon>
        <taxon>Pezizomycotina</taxon>
        <taxon>Dothideomycetes</taxon>
        <taxon>Dothideomycetes incertae sedis</taxon>
        <taxon>Botryosphaeriales</taxon>
        <taxon>Phyllostictaceae</taxon>
        <taxon>Phyllosticta</taxon>
    </lineage>
</organism>
<comment type="caution">
    <text evidence="3">The sequence shown here is derived from an EMBL/GenBank/DDBJ whole genome shotgun (WGS) entry which is preliminary data.</text>
</comment>
<evidence type="ECO:0000256" key="1">
    <source>
        <dbReference type="SAM" id="MobiDB-lite"/>
    </source>
</evidence>
<accession>A0ABR1MYU4</accession>
<evidence type="ECO:0000256" key="2">
    <source>
        <dbReference type="SAM" id="SignalP"/>
    </source>
</evidence>
<name>A0ABR1MYU4_9PEZI</name>
<dbReference type="EMBL" id="JBBPBF010000031">
    <property type="protein sequence ID" value="KAK7608105.1"/>
    <property type="molecule type" value="Genomic_DNA"/>
</dbReference>